<dbReference type="Pfam" id="PF08263">
    <property type="entry name" value="LRRNT_2"/>
    <property type="match status" value="1"/>
</dbReference>
<keyword evidence="5 8" id="KW-1133">Transmembrane helix</keyword>
<feature type="region of interest" description="Disordered" evidence="7">
    <location>
        <begin position="236"/>
        <end position="268"/>
    </location>
</feature>
<evidence type="ECO:0000256" key="4">
    <source>
        <dbReference type="ARBA" id="ARBA00022737"/>
    </source>
</evidence>
<evidence type="ECO:0000256" key="2">
    <source>
        <dbReference type="ARBA" id="ARBA00022614"/>
    </source>
</evidence>
<dbReference type="Gene3D" id="1.10.510.10">
    <property type="entry name" value="Transferase(Phosphotransferase) domain 1"/>
    <property type="match status" value="1"/>
</dbReference>
<evidence type="ECO:0000256" key="5">
    <source>
        <dbReference type="ARBA" id="ARBA00022989"/>
    </source>
</evidence>
<feature type="compositionally biased region" description="Polar residues" evidence="7">
    <location>
        <begin position="257"/>
        <end position="268"/>
    </location>
</feature>
<dbReference type="PANTHER" id="PTHR48006">
    <property type="entry name" value="LEUCINE-RICH REPEAT-CONTAINING PROTEIN DDB_G0281931-RELATED"/>
    <property type="match status" value="1"/>
</dbReference>
<dbReference type="EMBL" id="JABTTQ020000202">
    <property type="protein sequence ID" value="KAK6140991.1"/>
    <property type="molecule type" value="Genomic_DNA"/>
</dbReference>
<organism evidence="10 11">
    <name type="scientific">Rehmannia glutinosa</name>
    <name type="common">Chinese foxglove</name>
    <dbReference type="NCBI Taxonomy" id="99300"/>
    <lineage>
        <taxon>Eukaryota</taxon>
        <taxon>Viridiplantae</taxon>
        <taxon>Streptophyta</taxon>
        <taxon>Embryophyta</taxon>
        <taxon>Tracheophyta</taxon>
        <taxon>Spermatophyta</taxon>
        <taxon>Magnoliopsida</taxon>
        <taxon>eudicotyledons</taxon>
        <taxon>Gunneridae</taxon>
        <taxon>Pentapetalae</taxon>
        <taxon>asterids</taxon>
        <taxon>lamiids</taxon>
        <taxon>Lamiales</taxon>
        <taxon>Orobanchaceae</taxon>
        <taxon>Rehmannieae</taxon>
        <taxon>Rehmannia</taxon>
    </lineage>
</organism>
<protein>
    <recommendedName>
        <fullName evidence="9">Protein kinase domain-containing protein</fullName>
    </recommendedName>
</protein>
<dbReference type="Gene3D" id="3.30.200.20">
    <property type="entry name" value="Phosphorylase Kinase, domain 1"/>
    <property type="match status" value="1"/>
</dbReference>
<evidence type="ECO:0000259" key="9">
    <source>
        <dbReference type="PROSITE" id="PS50011"/>
    </source>
</evidence>
<keyword evidence="6 8" id="KW-0472">Membrane</keyword>
<dbReference type="Pfam" id="PF13855">
    <property type="entry name" value="LRR_8"/>
    <property type="match status" value="1"/>
</dbReference>
<evidence type="ECO:0000256" key="8">
    <source>
        <dbReference type="SAM" id="Phobius"/>
    </source>
</evidence>
<dbReference type="SUPFAM" id="SSF52058">
    <property type="entry name" value="L domain-like"/>
    <property type="match status" value="1"/>
</dbReference>
<dbReference type="Proteomes" id="UP001318860">
    <property type="component" value="Unassembled WGS sequence"/>
</dbReference>
<evidence type="ECO:0000256" key="3">
    <source>
        <dbReference type="ARBA" id="ARBA00022692"/>
    </source>
</evidence>
<accession>A0ABR0W069</accession>
<evidence type="ECO:0000256" key="7">
    <source>
        <dbReference type="SAM" id="MobiDB-lite"/>
    </source>
</evidence>
<dbReference type="InterPro" id="IPR001245">
    <property type="entry name" value="Ser-Thr/Tyr_kinase_cat_dom"/>
</dbReference>
<gene>
    <name evidence="10" type="ORF">DH2020_025258</name>
</gene>
<dbReference type="CDD" id="cd12087">
    <property type="entry name" value="TM_EGFR-like"/>
    <property type="match status" value="1"/>
</dbReference>
<dbReference type="InterPro" id="IPR001611">
    <property type="entry name" value="Leu-rich_rpt"/>
</dbReference>
<feature type="compositionally biased region" description="Polar residues" evidence="7">
    <location>
        <begin position="236"/>
        <end position="248"/>
    </location>
</feature>
<dbReference type="PANTHER" id="PTHR48006:SF28">
    <property type="entry name" value="LEUCINE-RICH REPEAT PROTEIN KINASE FAMILY PROTEIN"/>
    <property type="match status" value="1"/>
</dbReference>
<feature type="transmembrane region" description="Helical" evidence="8">
    <location>
        <begin position="273"/>
        <end position="296"/>
    </location>
</feature>
<evidence type="ECO:0000256" key="6">
    <source>
        <dbReference type="ARBA" id="ARBA00023136"/>
    </source>
</evidence>
<dbReference type="PROSITE" id="PS50011">
    <property type="entry name" value="PROTEIN_KINASE_DOM"/>
    <property type="match status" value="1"/>
</dbReference>
<name>A0ABR0W069_REHGL</name>
<dbReference type="Pfam" id="PF07714">
    <property type="entry name" value="PK_Tyr_Ser-Thr"/>
    <property type="match status" value="1"/>
</dbReference>
<evidence type="ECO:0000313" key="10">
    <source>
        <dbReference type="EMBL" id="KAK6140991.1"/>
    </source>
</evidence>
<feature type="domain" description="Protein kinase" evidence="9">
    <location>
        <begin position="373"/>
        <end position="642"/>
    </location>
</feature>
<dbReference type="InterPro" id="IPR051824">
    <property type="entry name" value="LRR_Rcpt-Like_S/T_Kinase"/>
</dbReference>
<keyword evidence="11" id="KW-1185">Reference proteome</keyword>
<keyword evidence="3 8" id="KW-0812">Transmembrane</keyword>
<proteinExistence type="predicted"/>
<reference evidence="10 11" key="1">
    <citation type="journal article" date="2021" name="Comput. Struct. Biotechnol. J.">
        <title>De novo genome assembly of the potent medicinal plant Rehmannia glutinosa using nanopore technology.</title>
        <authorList>
            <person name="Ma L."/>
            <person name="Dong C."/>
            <person name="Song C."/>
            <person name="Wang X."/>
            <person name="Zheng X."/>
            <person name="Niu Y."/>
            <person name="Chen S."/>
            <person name="Feng W."/>
        </authorList>
    </citation>
    <scope>NUCLEOTIDE SEQUENCE [LARGE SCALE GENOMIC DNA]</scope>
    <source>
        <strain evidence="10">DH-2019</strain>
    </source>
</reference>
<dbReference type="Gene3D" id="3.80.10.10">
    <property type="entry name" value="Ribonuclease Inhibitor"/>
    <property type="match status" value="2"/>
</dbReference>
<dbReference type="InterPro" id="IPR000719">
    <property type="entry name" value="Prot_kinase_dom"/>
</dbReference>
<dbReference type="InterPro" id="IPR013210">
    <property type="entry name" value="LRR_N_plant-typ"/>
</dbReference>
<dbReference type="CDD" id="cd14066">
    <property type="entry name" value="STKc_IRAK"/>
    <property type="match status" value="1"/>
</dbReference>
<keyword evidence="2" id="KW-0433">Leucine-rich repeat</keyword>
<dbReference type="SUPFAM" id="SSF56112">
    <property type="entry name" value="Protein kinase-like (PK-like)"/>
    <property type="match status" value="1"/>
</dbReference>
<comment type="subcellular location">
    <subcellularLocation>
        <location evidence="1">Membrane</location>
        <topology evidence="1">Single-pass type I membrane protein</topology>
    </subcellularLocation>
</comment>
<keyword evidence="4" id="KW-0677">Repeat</keyword>
<sequence>MTIKASLDPQNLILSSWSPNATDPCNASFEGIACNEHGQVVNISLQGKGLSGKIPPEIGQLKSLSGLYLHFNKLHGFVPKELSNLTELTDLYLNVNNLSGDIPPEIGDMSNLQVLQLCYNRLTGNIPTQLGSLKKLNVVALQSNQLSGAIPASLGEMEMLTRLDLSFNNLFGSIPLKLAALPLLKVLDIRNNTLSGYVPLALKRLEEGFQYANNTGLCGITYASLQICSASAQNSNKPEPFGSGTSHLPSKDIPESANVQQNGPNQSKKSQSAGVIVVVGLIITLTITGLFTFSYYRRKKQKIGNAFDSGDSRLSTDQTKEVCRRSSSPLMSLEYSNGWDPLAKRNDINSFSQEVLESYMFNLDEVESATQYFSETNLLGKSSFSAIYKGILRDGSIVAIKCISKISCKTDETEFLKGLKLLTSLKHENLLRLRGFCCSKGRGECFLIYDFVPNGNLLQCFDVKEGKRKVLDWPARKSIIRGIAKGIEYLHGNKNGKPTLVHRNISAEKILIDQNYNPLLSDSGLHKLLADDIVFSTLKGSAAMGYLAPEYTTTGRFTEKSDVYAFGMIIFQILSGKSRITQLNCHGAEISRFEDFIDVNLAGKFMESEAARLGEVALLCTHESPNQRPDIGTVMQELDDIISNSCLNS</sequence>
<dbReference type="Pfam" id="PF00560">
    <property type="entry name" value="LRR_1"/>
    <property type="match status" value="2"/>
</dbReference>
<comment type="caution">
    <text evidence="10">The sequence shown here is derived from an EMBL/GenBank/DDBJ whole genome shotgun (WGS) entry which is preliminary data.</text>
</comment>
<evidence type="ECO:0000256" key="1">
    <source>
        <dbReference type="ARBA" id="ARBA00004479"/>
    </source>
</evidence>
<dbReference type="InterPro" id="IPR011009">
    <property type="entry name" value="Kinase-like_dom_sf"/>
</dbReference>
<evidence type="ECO:0000313" key="11">
    <source>
        <dbReference type="Proteomes" id="UP001318860"/>
    </source>
</evidence>
<dbReference type="InterPro" id="IPR032675">
    <property type="entry name" value="LRR_dom_sf"/>
</dbReference>